<dbReference type="EMBL" id="AWUW01000068">
    <property type="protein sequence ID" value="ERJ66869.1"/>
    <property type="molecule type" value="Genomic_DNA"/>
</dbReference>
<evidence type="ECO:0000313" key="1">
    <source>
        <dbReference type="EMBL" id="ERJ66869.1"/>
    </source>
</evidence>
<reference evidence="1 2" key="1">
    <citation type="submission" date="2013-06" db="EMBL/GenBank/DDBJ databases">
        <authorList>
            <person name="Weinstock G."/>
            <person name="Sodergren E."/>
            <person name="Lobos E.A."/>
            <person name="Fulton L."/>
            <person name="Fulton R."/>
            <person name="Courtney L."/>
            <person name="Fronick C."/>
            <person name="O'Laughlin M."/>
            <person name="Godfrey J."/>
            <person name="Wilson R.M."/>
            <person name="Miner T."/>
            <person name="Farmer C."/>
            <person name="Delehaunty K."/>
            <person name="Cordes M."/>
            <person name="Minx P."/>
            <person name="Tomlinson C."/>
            <person name="Chen J."/>
            <person name="Wollam A."/>
            <person name="Pepin K.H."/>
            <person name="Bhonagiri V."/>
            <person name="Zhang X."/>
            <person name="Warren W."/>
            <person name="Mitreva M."/>
            <person name="Mardis E.R."/>
            <person name="Wilson R.K."/>
        </authorList>
    </citation>
    <scope>NUCLEOTIDE SEQUENCE [LARGE SCALE GENOMIC DNA]</scope>
    <source>
        <strain evidence="1 2">F0570</strain>
    </source>
</reference>
<name>A0A0E2LR08_PORGN</name>
<sequence>MRNRFEERFVIVLQAKSGTPIYKLSEEYGYPRIGYRNGVASMNFKESEAPTKARIS</sequence>
<accession>A0A0E2LR08</accession>
<evidence type="ECO:0000313" key="2">
    <source>
        <dbReference type="Proteomes" id="UP000016630"/>
    </source>
</evidence>
<organism evidence="1 2">
    <name type="scientific">Porphyromonas gingivalis F0570</name>
    <dbReference type="NCBI Taxonomy" id="1227271"/>
    <lineage>
        <taxon>Bacteria</taxon>
        <taxon>Pseudomonadati</taxon>
        <taxon>Bacteroidota</taxon>
        <taxon>Bacteroidia</taxon>
        <taxon>Bacteroidales</taxon>
        <taxon>Porphyromonadaceae</taxon>
        <taxon>Porphyromonas</taxon>
    </lineage>
</organism>
<proteinExistence type="predicted"/>
<gene>
    <name evidence="1" type="ORF">HMPREF1555_00962</name>
</gene>
<comment type="caution">
    <text evidence="1">The sequence shown here is derived from an EMBL/GenBank/DDBJ whole genome shotgun (WGS) entry which is preliminary data.</text>
</comment>
<dbReference type="HOGENOM" id="CLU_3010391_0_0_10"/>
<dbReference type="AlphaFoldDB" id="A0A0E2LR08"/>
<dbReference type="Proteomes" id="UP000016630">
    <property type="component" value="Unassembled WGS sequence"/>
</dbReference>
<protein>
    <submittedName>
        <fullName evidence="1">Uncharacterized protein</fullName>
    </submittedName>
</protein>